<dbReference type="PANTHER" id="PTHR34568">
    <property type="entry name" value="RRM DOMAIN-CONTAINING PROTEIN"/>
    <property type="match status" value="1"/>
</dbReference>
<protein>
    <submittedName>
        <fullName evidence="4">Uncharacterized protein LOC107004684</fullName>
    </submittedName>
</protein>
<proteinExistence type="predicted"/>
<sequence>MHTIKGGWVGQTFALATCNDSGGRKTRIRRSKEERKSMVETFIKKYQKSNDGNFPSLNLTHKEVGGSFYTVRELVREIIQENRVLGPAKLSPEEQNNIMYAEEYPLGSISTEPQSLSLSGETHVMSSFAPNHYMGISEEADFGVNRQLDIDEMMVADGLQTSASDISERIEQSNESYIIDSESDHQKNKDEVWHSSGINGVDHEMFNEQMAGDSETTEENEISGRTDLLNTLSFKHQSTNAQVLDSTEIISESVNVSLLSGVDASRPTVKNNGTYGEPISTELVVGENLDVEGGLSDLEVSKAGIPLKTSELLVEKFPLRPISKKINDLDSGLNETTSVAKTLEEIEHEHDRITSLEKAAEHITEPVDMMIADRTTEKSSKLLNEKAEAKAGEASLEISTSSSERVAIATDVGVKASSTLSETVNASSPMPNETVGSSTNSASGTSKKPAADELIEDKGKASIQHSSNHQKGVNPPLDRIHLETWKGTSTKSGERETNPFLALLKACVTAFVKFWTEE</sequence>
<reference evidence="3" key="1">
    <citation type="journal article" date="2014" name="Nat. Genet.">
        <title>The genome of the stress-tolerant wild tomato species Solanum pennellii.</title>
        <authorList>
            <person name="Bolger A."/>
            <person name="Scossa F."/>
            <person name="Bolger M.E."/>
            <person name="Lanz C."/>
            <person name="Maumus F."/>
            <person name="Tohge T."/>
            <person name="Quesneville H."/>
            <person name="Alseekh S."/>
            <person name="Sorensen I."/>
            <person name="Lichtenstein G."/>
            <person name="Fich E.A."/>
            <person name="Conte M."/>
            <person name="Keller H."/>
            <person name="Schneeberger K."/>
            <person name="Schwacke R."/>
            <person name="Ofner I."/>
            <person name="Vrebalov J."/>
            <person name="Xu Y."/>
            <person name="Osorio S."/>
            <person name="Aflitos S.A."/>
            <person name="Schijlen E."/>
            <person name="Jimenez-Gomez J.M."/>
            <person name="Ryngajllo M."/>
            <person name="Kimura S."/>
            <person name="Kumar R."/>
            <person name="Koenig D."/>
            <person name="Headland L.R."/>
            <person name="Maloof J.N."/>
            <person name="Sinha N."/>
            <person name="van Ham R.C."/>
            <person name="Lankhorst R.K."/>
            <person name="Mao L."/>
            <person name="Vogel A."/>
            <person name="Arsova B."/>
            <person name="Panstruga R."/>
            <person name="Fei Z."/>
            <person name="Rose J.K."/>
            <person name="Zamir D."/>
            <person name="Carrari F."/>
            <person name="Giovannoni J.J."/>
            <person name="Weigel D."/>
            <person name="Usadel B."/>
            <person name="Fernie A.R."/>
        </authorList>
    </citation>
    <scope>NUCLEOTIDE SEQUENCE [LARGE SCALE GENOMIC DNA]</scope>
    <source>
        <strain evidence="3">cv. LA0716</strain>
    </source>
</reference>
<dbReference type="InterPro" id="IPR058941">
    <property type="entry name" value="HTH_AT3G52170-like"/>
</dbReference>
<feature type="compositionally biased region" description="Polar residues" evidence="1">
    <location>
        <begin position="418"/>
        <end position="446"/>
    </location>
</feature>
<name>A0ABM1FL47_SOLPN</name>
<dbReference type="Proteomes" id="UP000694930">
    <property type="component" value="Chromosome 11"/>
</dbReference>
<reference evidence="4" key="2">
    <citation type="submission" date="2025-08" db="UniProtKB">
        <authorList>
            <consortium name="RefSeq"/>
        </authorList>
    </citation>
    <scope>IDENTIFICATION</scope>
</reference>
<dbReference type="Pfam" id="PF25896">
    <property type="entry name" value="HTH_AT3G52170"/>
    <property type="match status" value="1"/>
</dbReference>
<evidence type="ECO:0000313" key="4">
    <source>
        <dbReference type="RefSeq" id="XP_015058472.1"/>
    </source>
</evidence>
<evidence type="ECO:0000259" key="2">
    <source>
        <dbReference type="Pfam" id="PF25896"/>
    </source>
</evidence>
<accession>A0ABM1FL47</accession>
<organism evidence="3 4">
    <name type="scientific">Solanum pennellii</name>
    <name type="common">Tomato</name>
    <name type="synonym">Lycopersicon pennellii</name>
    <dbReference type="NCBI Taxonomy" id="28526"/>
    <lineage>
        <taxon>Eukaryota</taxon>
        <taxon>Viridiplantae</taxon>
        <taxon>Streptophyta</taxon>
        <taxon>Embryophyta</taxon>
        <taxon>Tracheophyta</taxon>
        <taxon>Spermatophyta</taxon>
        <taxon>Magnoliopsida</taxon>
        <taxon>eudicotyledons</taxon>
        <taxon>Gunneridae</taxon>
        <taxon>Pentapetalae</taxon>
        <taxon>asterids</taxon>
        <taxon>lamiids</taxon>
        <taxon>Solanales</taxon>
        <taxon>Solanaceae</taxon>
        <taxon>Solanoideae</taxon>
        <taxon>Solaneae</taxon>
        <taxon>Solanum</taxon>
        <taxon>Solanum subgen. Lycopersicon</taxon>
    </lineage>
</organism>
<keyword evidence="3" id="KW-1185">Reference proteome</keyword>
<gene>
    <name evidence="4" type="primary">LOC107004684</name>
</gene>
<feature type="domain" description="AT3G52170-like helix-turn-helix" evidence="2">
    <location>
        <begin position="31"/>
        <end position="79"/>
    </location>
</feature>
<evidence type="ECO:0000256" key="1">
    <source>
        <dbReference type="SAM" id="MobiDB-lite"/>
    </source>
</evidence>
<dbReference type="RefSeq" id="XP_015058472.1">
    <property type="nucleotide sequence ID" value="XM_015202986.2"/>
</dbReference>
<feature type="region of interest" description="Disordered" evidence="1">
    <location>
        <begin position="418"/>
        <end position="451"/>
    </location>
</feature>
<dbReference type="PANTHER" id="PTHR34568:SF1">
    <property type="entry name" value="DNA BINDING PROTEIN"/>
    <property type="match status" value="1"/>
</dbReference>
<dbReference type="GeneID" id="107004684"/>
<dbReference type="InterPro" id="IPR058942">
    <property type="entry name" value="AT3G52170-like"/>
</dbReference>
<evidence type="ECO:0000313" key="3">
    <source>
        <dbReference type="Proteomes" id="UP000694930"/>
    </source>
</evidence>